<dbReference type="EMBL" id="JBHULN010000006">
    <property type="protein sequence ID" value="MFD2571354.1"/>
    <property type="molecule type" value="Genomic_DNA"/>
</dbReference>
<comment type="caution">
    <text evidence="1">The sequence shown here is derived from an EMBL/GenBank/DDBJ whole genome shotgun (WGS) entry which is preliminary data.</text>
</comment>
<organism evidence="1 2">
    <name type="scientific">Spirosoma soli</name>
    <dbReference type="NCBI Taxonomy" id="1770529"/>
    <lineage>
        <taxon>Bacteria</taxon>
        <taxon>Pseudomonadati</taxon>
        <taxon>Bacteroidota</taxon>
        <taxon>Cytophagia</taxon>
        <taxon>Cytophagales</taxon>
        <taxon>Cytophagaceae</taxon>
        <taxon>Spirosoma</taxon>
    </lineage>
</organism>
<proteinExistence type="predicted"/>
<protein>
    <submittedName>
        <fullName evidence="1">DUF3226 domain-containing protein</fullName>
    </submittedName>
</protein>
<dbReference type="Pfam" id="PF11536">
    <property type="entry name" value="DUF3226"/>
    <property type="match status" value="1"/>
</dbReference>
<reference evidence="2" key="1">
    <citation type="journal article" date="2019" name="Int. J. Syst. Evol. Microbiol.">
        <title>The Global Catalogue of Microorganisms (GCM) 10K type strain sequencing project: providing services to taxonomists for standard genome sequencing and annotation.</title>
        <authorList>
            <consortium name="The Broad Institute Genomics Platform"/>
            <consortium name="The Broad Institute Genome Sequencing Center for Infectious Disease"/>
            <person name="Wu L."/>
            <person name="Ma J."/>
        </authorList>
    </citation>
    <scope>NUCLEOTIDE SEQUENCE [LARGE SCALE GENOMIC DNA]</scope>
    <source>
        <strain evidence="2">KCTC 42805</strain>
    </source>
</reference>
<evidence type="ECO:0000313" key="1">
    <source>
        <dbReference type="EMBL" id="MFD2571354.1"/>
    </source>
</evidence>
<dbReference type="InterPro" id="IPR024508">
    <property type="entry name" value="DUF3226"/>
</dbReference>
<evidence type="ECO:0000313" key="2">
    <source>
        <dbReference type="Proteomes" id="UP001597469"/>
    </source>
</evidence>
<gene>
    <name evidence="1" type="ORF">ACFSUS_11965</name>
</gene>
<keyword evidence="2" id="KW-1185">Reference proteome</keyword>
<sequence>MSEFINRKKFPYKLLVEGKDDLYVTASIRNQHQLTDNFEIIDCEGVDKMPDQITARIKLQRPQIAAIGIVLDADYDLQARWKSICNILQQEGYPVPTSPGADGTVIEGVGRNPNVGIWLMPDNSQSGMLEDFVSYLIPQGDLLKPFVEQTLSQIEEQDIESRYDPQYHRAKAFIHTWLAWQKDPGTPMGLALTKTYLDHNTNLCLRFVNWLNRLFNV</sequence>
<accession>A0ABW5M3Y0</accession>
<dbReference type="RefSeq" id="WP_381522816.1">
    <property type="nucleotide sequence ID" value="NZ_JBHULN010000006.1"/>
</dbReference>
<dbReference type="Proteomes" id="UP001597469">
    <property type="component" value="Unassembled WGS sequence"/>
</dbReference>
<name>A0ABW5M3Y0_9BACT</name>